<proteinExistence type="predicted"/>
<name>A0A1X7VII9_AMPQE</name>
<organism evidence="2">
    <name type="scientific">Amphimedon queenslandica</name>
    <name type="common">Sponge</name>
    <dbReference type="NCBI Taxonomy" id="400682"/>
    <lineage>
        <taxon>Eukaryota</taxon>
        <taxon>Metazoa</taxon>
        <taxon>Porifera</taxon>
        <taxon>Demospongiae</taxon>
        <taxon>Heteroscleromorpha</taxon>
        <taxon>Haplosclerida</taxon>
        <taxon>Niphatidae</taxon>
        <taxon>Amphimedon</taxon>
    </lineage>
</organism>
<sequence>MYNIINWFLSISRSTTRELDYLSVHTIILKYTFTSYFKIYTIIIIIMANETIMITHYTCVYIARLATGLESIVKVLNSSKAFKIAHFK</sequence>
<evidence type="ECO:0000313" key="2">
    <source>
        <dbReference type="EnsemblMetazoa" id="Aqu2.1.39604_001"/>
    </source>
</evidence>
<protein>
    <submittedName>
        <fullName evidence="2">Uncharacterized protein</fullName>
    </submittedName>
</protein>
<accession>A0A1X7VII9</accession>
<keyword evidence="1" id="KW-1133">Transmembrane helix</keyword>
<dbReference type="AlphaFoldDB" id="A0A1X7VII9"/>
<keyword evidence="1" id="KW-0472">Membrane</keyword>
<feature type="transmembrane region" description="Helical" evidence="1">
    <location>
        <begin position="39"/>
        <end position="63"/>
    </location>
</feature>
<evidence type="ECO:0000256" key="1">
    <source>
        <dbReference type="SAM" id="Phobius"/>
    </source>
</evidence>
<keyword evidence="1" id="KW-0812">Transmembrane</keyword>
<dbReference type="EnsemblMetazoa" id="Aqu2.1.39604_001">
    <property type="protein sequence ID" value="Aqu2.1.39604_001"/>
    <property type="gene ID" value="Aqu2.1.39604"/>
</dbReference>
<reference evidence="2" key="1">
    <citation type="submission" date="2017-05" db="UniProtKB">
        <authorList>
            <consortium name="EnsemblMetazoa"/>
        </authorList>
    </citation>
    <scope>IDENTIFICATION</scope>
</reference>
<dbReference type="InParanoid" id="A0A1X7VII9"/>